<keyword evidence="9 12" id="KW-0472">Membrane</keyword>
<comment type="subcellular location">
    <subcellularLocation>
        <location evidence="1">Golgi apparatus membrane</location>
        <topology evidence="1">Single-pass type II membrane protein</topology>
    </subcellularLocation>
</comment>
<feature type="transmembrane region" description="Helical" evidence="12">
    <location>
        <begin position="160"/>
        <end position="179"/>
    </location>
</feature>
<evidence type="ECO:0000313" key="14">
    <source>
        <dbReference type="Proteomes" id="UP000694891"/>
    </source>
</evidence>
<dbReference type="GeneID" id="103370927"/>
<dbReference type="GO" id="GO:0008168">
    <property type="term" value="F:methyltransferase activity"/>
    <property type="evidence" value="ECO:0007669"/>
    <property type="project" value="InterPro"/>
</dbReference>
<evidence type="ECO:0000256" key="3">
    <source>
        <dbReference type="ARBA" id="ARBA00022676"/>
    </source>
</evidence>
<dbReference type="AlphaFoldDB" id="A0A9Y4TQ95"/>
<feature type="domain" description="Alkylated DNA repair protein AlkB homologue 8 N-terminal" evidence="13">
    <location>
        <begin position="9"/>
        <end position="47"/>
    </location>
</feature>
<dbReference type="Pfam" id="PF09004">
    <property type="entry name" value="ALKBH8_N"/>
    <property type="match status" value="1"/>
</dbReference>
<evidence type="ECO:0000256" key="9">
    <source>
        <dbReference type="ARBA" id="ARBA00023136"/>
    </source>
</evidence>
<dbReference type="GO" id="GO:0030311">
    <property type="term" value="P:poly-N-acetyllactosamine biosynthetic process"/>
    <property type="evidence" value="ECO:0007669"/>
    <property type="project" value="TreeGrafter"/>
</dbReference>
<evidence type="ECO:0000256" key="2">
    <source>
        <dbReference type="ARBA" id="ARBA00008661"/>
    </source>
</evidence>
<keyword evidence="10" id="KW-0325">Glycoprotein</keyword>
<evidence type="ECO:0000256" key="8">
    <source>
        <dbReference type="ARBA" id="ARBA00023034"/>
    </source>
</evidence>
<evidence type="ECO:0000256" key="5">
    <source>
        <dbReference type="ARBA" id="ARBA00022692"/>
    </source>
</evidence>
<gene>
    <name evidence="15" type="primary">LOC103370927</name>
</gene>
<evidence type="ECO:0000256" key="12">
    <source>
        <dbReference type="SAM" id="Phobius"/>
    </source>
</evidence>
<evidence type="ECO:0000256" key="10">
    <source>
        <dbReference type="ARBA" id="ARBA00023180"/>
    </source>
</evidence>
<evidence type="ECO:0000256" key="4">
    <source>
        <dbReference type="ARBA" id="ARBA00022679"/>
    </source>
</evidence>
<keyword evidence="3" id="KW-0328">Glycosyltransferase</keyword>
<dbReference type="Proteomes" id="UP000694891">
    <property type="component" value="Unplaced"/>
</dbReference>
<keyword evidence="7 12" id="KW-1133">Transmembrane helix</keyword>
<dbReference type="Gene3D" id="3.90.550.50">
    <property type="match status" value="1"/>
</dbReference>
<comment type="similarity">
    <text evidence="2">Belongs to the glycosyltransferase 31 family.</text>
</comment>
<dbReference type="InterPro" id="IPR015095">
    <property type="entry name" value="AlkB_hom8_N"/>
</dbReference>
<dbReference type="GO" id="GO:0008499">
    <property type="term" value="F:N-acetyl-beta-D-glucosaminide beta-(1,3)-galactosyltransferase activity"/>
    <property type="evidence" value="ECO:0007669"/>
    <property type="project" value="UniProtKB-ARBA"/>
</dbReference>
<accession>A0A9Y4TQ95</accession>
<dbReference type="Pfam" id="PF01762">
    <property type="entry name" value="Galactosyl_T"/>
    <property type="match status" value="1"/>
</dbReference>
<organism evidence="14 15">
    <name type="scientific">Stegastes partitus</name>
    <name type="common">bicolor damselfish</name>
    <dbReference type="NCBI Taxonomy" id="144197"/>
    <lineage>
        <taxon>Eukaryota</taxon>
        <taxon>Metazoa</taxon>
        <taxon>Chordata</taxon>
        <taxon>Craniata</taxon>
        <taxon>Vertebrata</taxon>
        <taxon>Euteleostomi</taxon>
        <taxon>Actinopterygii</taxon>
        <taxon>Neopterygii</taxon>
        <taxon>Teleostei</taxon>
        <taxon>Neoteleostei</taxon>
        <taxon>Acanthomorphata</taxon>
        <taxon>Ovalentaria</taxon>
        <taxon>Pomacentridae</taxon>
        <taxon>Stegastes</taxon>
    </lineage>
</organism>
<dbReference type="FunFam" id="3.90.550.50:FF:000009">
    <property type="entry name" value="Hexosyltransferase"/>
    <property type="match status" value="1"/>
</dbReference>
<evidence type="ECO:0000259" key="13">
    <source>
        <dbReference type="Pfam" id="PF09004"/>
    </source>
</evidence>
<evidence type="ECO:0000256" key="7">
    <source>
        <dbReference type="ARBA" id="ARBA00022989"/>
    </source>
</evidence>
<reference evidence="15" key="1">
    <citation type="submission" date="2025-08" db="UniProtKB">
        <authorList>
            <consortium name="RefSeq"/>
        </authorList>
    </citation>
    <scope>IDENTIFICATION</scope>
</reference>
<keyword evidence="8" id="KW-0333">Golgi apparatus</keyword>
<keyword evidence="14" id="KW-1185">Reference proteome</keyword>
<sequence>MHLSEDLSWTSNTASLAKKAHQCLYILPKLRRAPPPIMSTFYRGTIEGILSSCITVWYSSCTHRMLQCIERAAEKIVGASLPSLQDVIQHPSHMQSHLHSGRFYPPVTQPLQSAAIREETAEPEGQDQQTSGGLYPPGCFQLDLDLVIAQAKACISKKTIFITTLLLMGVFVVVVNLWFPEDLINYKCILLQADVRKSVNHSKPATTSSTYKYSWPKCQTSISAASVPGFNSLPRRVQDFLYHRHCRHFPMILDVPDKCGGAEGSAEVFLLLVIKSPPVNYDRREVLRKTWAKERLQNGVWIRRLFISGTRGDGFEKKRLNNLLELEQHENNDILQWDFIDTHYNLTLKQILFLEWMERNCPHVRFLMNGDDDVLAHTDNMVNYLQALKDNNGKRHLFTGNVMKNQGPIRSPDSKYYVPVQVYESESYPDFCSGGGFLLSGYTAHVIYNMSQSITLLPMDDVYIAMCVDKAGLRPESHVGVKAFGHHGPSNADPLDPCFFRDILLVHRFLPLDLYLMWNSLHDPDLKC</sequence>
<evidence type="ECO:0000256" key="11">
    <source>
        <dbReference type="ARBA" id="ARBA00043952"/>
    </source>
</evidence>
<dbReference type="RefSeq" id="XP_008298341.1">
    <property type="nucleotide sequence ID" value="XM_008300119.1"/>
</dbReference>
<protein>
    <submittedName>
        <fullName evidence="15">UDP-GlcNAc:betaGal beta-1,3-N-acetylglucosaminyltransferase 3-like</fullName>
    </submittedName>
</protein>
<keyword evidence="4" id="KW-0808">Transferase</keyword>
<dbReference type="GO" id="GO:0016706">
    <property type="term" value="F:2-oxoglutarate-dependent dioxygenase activity"/>
    <property type="evidence" value="ECO:0007669"/>
    <property type="project" value="InterPro"/>
</dbReference>
<evidence type="ECO:0000256" key="6">
    <source>
        <dbReference type="ARBA" id="ARBA00022968"/>
    </source>
</evidence>
<keyword evidence="5 12" id="KW-0812">Transmembrane</keyword>
<proteinExistence type="inferred from homology"/>
<dbReference type="PANTHER" id="PTHR11214">
    <property type="entry name" value="BETA-1,3-N-ACETYLGLUCOSAMINYLTRANSFERASE"/>
    <property type="match status" value="1"/>
</dbReference>
<dbReference type="GO" id="GO:0000139">
    <property type="term" value="C:Golgi membrane"/>
    <property type="evidence" value="ECO:0007669"/>
    <property type="project" value="UniProtKB-SubCell"/>
</dbReference>
<evidence type="ECO:0000256" key="1">
    <source>
        <dbReference type="ARBA" id="ARBA00004323"/>
    </source>
</evidence>
<dbReference type="InterPro" id="IPR002659">
    <property type="entry name" value="Glyco_trans_31"/>
</dbReference>
<comment type="pathway">
    <text evidence="11">Protein modification.</text>
</comment>
<name>A0A9Y4TQ95_9TELE</name>
<dbReference type="GO" id="GO:0016266">
    <property type="term" value="P:protein O-linked glycosylation via N-acetyl-galactosamine"/>
    <property type="evidence" value="ECO:0007669"/>
    <property type="project" value="UniProtKB-ARBA"/>
</dbReference>
<dbReference type="PANTHER" id="PTHR11214:SF23">
    <property type="entry name" value="N-ACETYLLACTOSAMINIDE BETA-1,3-N-ACETYLGLUCOSAMINYLTRANSFERASE 3"/>
    <property type="match status" value="1"/>
</dbReference>
<evidence type="ECO:0000313" key="15">
    <source>
        <dbReference type="RefSeq" id="XP_008298341.1"/>
    </source>
</evidence>
<keyword evidence="6" id="KW-0735">Signal-anchor</keyword>